<feature type="transmembrane region" description="Helical" evidence="8">
    <location>
        <begin position="309"/>
        <end position="333"/>
    </location>
</feature>
<evidence type="ECO:0000256" key="8">
    <source>
        <dbReference type="SAM" id="Phobius"/>
    </source>
</evidence>
<evidence type="ECO:0000256" key="6">
    <source>
        <dbReference type="PROSITE-ProRule" id="PRU00205"/>
    </source>
</evidence>
<dbReference type="PANTHER" id="PTHR12560:SF0">
    <property type="entry name" value="LD18904P"/>
    <property type="match status" value="1"/>
</dbReference>
<gene>
    <name evidence="10" type="ORF">QBC37DRAFT_80841</name>
</gene>
<evidence type="ECO:0000313" key="11">
    <source>
        <dbReference type="Proteomes" id="UP001301769"/>
    </source>
</evidence>
<dbReference type="Pfam" id="PF03798">
    <property type="entry name" value="TRAM_LAG1_CLN8"/>
    <property type="match status" value="1"/>
</dbReference>
<dbReference type="GO" id="GO:0050291">
    <property type="term" value="F:sphingosine N-acyltransferase activity"/>
    <property type="evidence" value="ECO:0007669"/>
    <property type="project" value="InterPro"/>
</dbReference>
<dbReference type="GO" id="GO:0046513">
    <property type="term" value="P:ceramide biosynthetic process"/>
    <property type="evidence" value="ECO:0007669"/>
    <property type="project" value="InterPro"/>
</dbReference>
<sequence length="497" mass="56953">MADDPPTQTPDRGQNDVKQDDAPATAPTPQTTVSRPQPARKPSKRSYSGKKETMNGPLYMQASNNVVIVRRLKRNGEGAIKQLTRWFVENQIGFSFNLLALLFLAHGIPRARTHTIKYFTLSYQNPQSGLYGIGWDDTYLTAFCVMLFTLLRASVMEYVLAPFAKSQGVSKRKDITRFSEQAWLLMYYTVFWSMGVYIYVNSPHYLNLHELWTSWPVREISGLMKGYMLAQLAFWVQQILVINIEERRKDHWQMFAHHIVTNALIFASYRYGHTRVGNLILVLMDVVDLFFPAAKCLKYLGYNTLCDVMFGLFMVSWFIARHVLYVYVCWSVYAHTPDIMPTGCFSGPDTNRSGPLEAPTTKGSWYLLEPLWDSEGLVCYDEKVKWIFLSMLLFLQALTIMWFTLIVQLAIKVLRGGSAEDPRSDDEGEDLEDEDEYVYEEAQPLEEEVGVEALDLKNWERRTGVKRQATTATGVSLPGHSDRKELLGRIGCEKQVD</sequence>
<feature type="domain" description="TLC" evidence="9">
    <location>
        <begin position="176"/>
        <end position="415"/>
    </location>
</feature>
<dbReference type="InterPro" id="IPR016439">
    <property type="entry name" value="Lag1/Lac1-like"/>
</dbReference>
<keyword evidence="5 6" id="KW-0472">Membrane</keyword>
<feature type="transmembrane region" description="Helical" evidence="8">
    <location>
        <begin position="220"/>
        <end position="242"/>
    </location>
</feature>
<feature type="compositionally biased region" description="Low complexity" evidence="7">
    <location>
        <begin position="22"/>
        <end position="32"/>
    </location>
</feature>
<evidence type="ECO:0000256" key="2">
    <source>
        <dbReference type="ARBA" id="ARBA00009808"/>
    </source>
</evidence>
<protein>
    <submittedName>
        <fullName evidence="10">Longevity assurance proteins LAG1/LAC1</fullName>
    </submittedName>
</protein>
<reference evidence="10" key="1">
    <citation type="journal article" date="2023" name="Mol. Phylogenet. Evol.">
        <title>Genome-scale phylogeny and comparative genomics of the fungal order Sordariales.</title>
        <authorList>
            <person name="Hensen N."/>
            <person name="Bonometti L."/>
            <person name="Westerberg I."/>
            <person name="Brannstrom I.O."/>
            <person name="Guillou S."/>
            <person name="Cros-Aarteil S."/>
            <person name="Calhoun S."/>
            <person name="Haridas S."/>
            <person name="Kuo A."/>
            <person name="Mondo S."/>
            <person name="Pangilinan J."/>
            <person name="Riley R."/>
            <person name="LaButti K."/>
            <person name="Andreopoulos B."/>
            <person name="Lipzen A."/>
            <person name="Chen C."/>
            <person name="Yan M."/>
            <person name="Daum C."/>
            <person name="Ng V."/>
            <person name="Clum A."/>
            <person name="Steindorff A."/>
            <person name="Ohm R.A."/>
            <person name="Martin F."/>
            <person name="Silar P."/>
            <person name="Natvig D.O."/>
            <person name="Lalanne C."/>
            <person name="Gautier V."/>
            <person name="Ament-Velasquez S.L."/>
            <person name="Kruys A."/>
            <person name="Hutchinson M.I."/>
            <person name="Powell A.J."/>
            <person name="Barry K."/>
            <person name="Miller A.N."/>
            <person name="Grigoriev I.V."/>
            <person name="Debuchy R."/>
            <person name="Gladieux P."/>
            <person name="Hiltunen Thoren M."/>
            <person name="Johannesson H."/>
        </authorList>
    </citation>
    <scope>NUCLEOTIDE SEQUENCE</scope>
    <source>
        <strain evidence="10">PSN293</strain>
    </source>
</reference>
<evidence type="ECO:0000313" key="10">
    <source>
        <dbReference type="EMBL" id="KAK4216781.1"/>
    </source>
</evidence>
<keyword evidence="4 8" id="KW-1133">Transmembrane helix</keyword>
<feature type="transmembrane region" description="Helical" evidence="8">
    <location>
        <begin position="278"/>
        <end position="297"/>
    </location>
</feature>
<keyword evidence="11" id="KW-1185">Reference proteome</keyword>
<dbReference type="SMART" id="SM00724">
    <property type="entry name" value="TLC"/>
    <property type="match status" value="1"/>
</dbReference>
<evidence type="ECO:0000256" key="5">
    <source>
        <dbReference type="ARBA" id="ARBA00023136"/>
    </source>
</evidence>
<feature type="transmembrane region" description="Helical" evidence="8">
    <location>
        <begin position="386"/>
        <end position="407"/>
    </location>
</feature>
<evidence type="ECO:0000259" key="9">
    <source>
        <dbReference type="PROSITE" id="PS50922"/>
    </source>
</evidence>
<keyword evidence="3 6" id="KW-0812">Transmembrane</keyword>
<dbReference type="PROSITE" id="PS50922">
    <property type="entry name" value="TLC"/>
    <property type="match status" value="1"/>
</dbReference>
<feature type="transmembrane region" description="Helical" evidence="8">
    <location>
        <begin position="182"/>
        <end position="200"/>
    </location>
</feature>
<dbReference type="InterPro" id="IPR006634">
    <property type="entry name" value="TLC-dom"/>
</dbReference>
<evidence type="ECO:0000256" key="3">
    <source>
        <dbReference type="ARBA" id="ARBA00022692"/>
    </source>
</evidence>
<feature type="transmembrane region" description="Helical" evidence="8">
    <location>
        <begin position="139"/>
        <end position="161"/>
    </location>
</feature>
<accession>A0AAN6YEW6</accession>
<comment type="caution">
    <text evidence="10">The sequence shown here is derived from an EMBL/GenBank/DDBJ whole genome shotgun (WGS) entry which is preliminary data.</text>
</comment>
<evidence type="ECO:0000256" key="7">
    <source>
        <dbReference type="SAM" id="MobiDB-lite"/>
    </source>
</evidence>
<feature type="region of interest" description="Disordered" evidence="7">
    <location>
        <begin position="1"/>
        <end position="56"/>
    </location>
</feature>
<proteinExistence type="inferred from homology"/>
<reference evidence="10" key="2">
    <citation type="submission" date="2023-05" db="EMBL/GenBank/DDBJ databases">
        <authorList>
            <consortium name="Lawrence Berkeley National Laboratory"/>
            <person name="Steindorff A."/>
            <person name="Hensen N."/>
            <person name="Bonometti L."/>
            <person name="Westerberg I."/>
            <person name="Brannstrom I.O."/>
            <person name="Guillou S."/>
            <person name="Cros-Aarteil S."/>
            <person name="Calhoun S."/>
            <person name="Haridas S."/>
            <person name="Kuo A."/>
            <person name="Mondo S."/>
            <person name="Pangilinan J."/>
            <person name="Riley R."/>
            <person name="Labutti K."/>
            <person name="Andreopoulos B."/>
            <person name="Lipzen A."/>
            <person name="Chen C."/>
            <person name="Yanf M."/>
            <person name="Daum C."/>
            <person name="Ng V."/>
            <person name="Clum A."/>
            <person name="Ohm R."/>
            <person name="Martin F."/>
            <person name="Silar P."/>
            <person name="Natvig D."/>
            <person name="Lalanne C."/>
            <person name="Gautier V."/>
            <person name="Ament-Velasquez S.L."/>
            <person name="Kruys A."/>
            <person name="Hutchinson M.I."/>
            <person name="Powell A.J."/>
            <person name="Barry K."/>
            <person name="Miller A.N."/>
            <person name="Grigoriev I.V."/>
            <person name="Debuchy R."/>
            <person name="Gladieux P."/>
            <person name="Thoren M.H."/>
            <person name="Johannesson H."/>
        </authorList>
    </citation>
    <scope>NUCLEOTIDE SEQUENCE</scope>
    <source>
        <strain evidence="10">PSN293</strain>
    </source>
</reference>
<dbReference type="Proteomes" id="UP001301769">
    <property type="component" value="Unassembled WGS sequence"/>
</dbReference>
<evidence type="ECO:0000256" key="1">
    <source>
        <dbReference type="ARBA" id="ARBA00004141"/>
    </source>
</evidence>
<dbReference type="EMBL" id="MU858065">
    <property type="protein sequence ID" value="KAK4216781.1"/>
    <property type="molecule type" value="Genomic_DNA"/>
</dbReference>
<comment type="similarity">
    <text evidence="2">Belongs to the sphingosine N-acyltransferase family.</text>
</comment>
<comment type="subcellular location">
    <subcellularLocation>
        <location evidence="1">Membrane</location>
        <topology evidence="1">Multi-pass membrane protein</topology>
    </subcellularLocation>
</comment>
<feature type="transmembrane region" description="Helical" evidence="8">
    <location>
        <begin position="92"/>
        <end position="109"/>
    </location>
</feature>
<evidence type="ECO:0000256" key="4">
    <source>
        <dbReference type="ARBA" id="ARBA00022989"/>
    </source>
</evidence>
<organism evidence="10 11">
    <name type="scientific">Rhypophila decipiens</name>
    <dbReference type="NCBI Taxonomy" id="261697"/>
    <lineage>
        <taxon>Eukaryota</taxon>
        <taxon>Fungi</taxon>
        <taxon>Dikarya</taxon>
        <taxon>Ascomycota</taxon>
        <taxon>Pezizomycotina</taxon>
        <taxon>Sordariomycetes</taxon>
        <taxon>Sordariomycetidae</taxon>
        <taxon>Sordariales</taxon>
        <taxon>Naviculisporaceae</taxon>
        <taxon>Rhypophila</taxon>
    </lineage>
</organism>
<dbReference type="PANTHER" id="PTHR12560">
    <property type="entry name" value="LONGEVITY ASSURANCE FACTOR 1 LAG1"/>
    <property type="match status" value="1"/>
</dbReference>
<dbReference type="GO" id="GO:0016020">
    <property type="term" value="C:membrane"/>
    <property type="evidence" value="ECO:0007669"/>
    <property type="project" value="UniProtKB-SubCell"/>
</dbReference>
<dbReference type="AlphaFoldDB" id="A0AAN6YEW6"/>
<name>A0AAN6YEW6_9PEZI</name>